<proteinExistence type="predicted"/>
<evidence type="ECO:0000313" key="3">
    <source>
        <dbReference type="Proteomes" id="UP000237889"/>
    </source>
</evidence>
<evidence type="ECO:0000256" key="1">
    <source>
        <dbReference type="SAM" id="SignalP"/>
    </source>
</evidence>
<dbReference type="KEGG" id="phr:C6569_02520"/>
<dbReference type="RefSeq" id="WP_106747357.1">
    <property type="nucleotide sequence ID" value="NZ_CP027668.1"/>
</dbReference>
<sequence length="115" mass="11854">MSFLFKAAFWLGLVFYVLPPSAPLPPSATSELPSGGQVANAVIRGAVQLCRDNAETCARGVGAVTETVQREVIGEAVPAARDTLVPADLQVPFGGLAVPPGAAPKRAPLPPRRPA</sequence>
<feature type="chain" id="PRO_5015559531" description="DUF5330 domain-containing protein" evidence="1">
    <location>
        <begin position="23"/>
        <end position="115"/>
    </location>
</feature>
<accession>A0A2S0N7N7</accession>
<dbReference type="OrthoDB" id="8480879at2"/>
<evidence type="ECO:0000313" key="2">
    <source>
        <dbReference type="EMBL" id="AVO44027.1"/>
    </source>
</evidence>
<organism evidence="2 3">
    <name type="scientific">Phreatobacter cathodiphilus</name>
    <dbReference type="NCBI Taxonomy" id="1868589"/>
    <lineage>
        <taxon>Bacteria</taxon>
        <taxon>Pseudomonadati</taxon>
        <taxon>Pseudomonadota</taxon>
        <taxon>Alphaproteobacteria</taxon>
        <taxon>Hyphomicrobiales</taxon>
        <taxon>Phreatobacteraceae</taxon>
        <taxon>Phreatobacter</taxon>
    </lineage>
</organism>
<evidence type="ECO:0008006" key="4">
    <source>
        <dbReference type="Google" id="ProtNLM"/>
    </source>
</evidence>
<feature type="signal peptide" evidence="1">
    <location>
        <begin position="1"/>
        <end position="22"/>
    </location>
</feature>
<protein>
    <recommendedName>
        <fullName evidence="4">DUF5330 domain-containing protein</fullName>
    </recommendedName>
</protein>
<dbReference type="EMBL" id="CP027668">
    <property type="protein sequence ID" value="AVO44027.1"/>
    <property type="molecule type" value="Genomic_DNA"/>
</dbReference>
<dbReference type="Proteomes" id="UP000237889">
    <property type="component" value="Chromosome"/>
</dbReference>
<name>A0A2S0N7N7_9HYPH</name>
<dbReference type="AlphaFoldDB" id="A0A2S0N7N7"/>
<reference evidence="2 3" key="1">
    <citation type="submission" date="2018-03" db="EMBL/GenBank/DDBJ databases">
        <title>Genome sequencing of Phreatobacter sp.</title>
        <authorList>
            <person name="Kim S.-J."/>
            <person name="Heo J."/>
            <person name="Kwon S.-W."/>
        </authorList>
    </citation>
    <scope>NUCLEOTIDE SEQUENCE [LARGE SCALE GENOMIC DNA]</scope>
    <source>
        <strain evidence="2 3">S-12</strain>
    </source>
</reference>
<keyword evidence="1" id="KW-0732">Signal</keyword>
<keyword evidence="3" id="KW-1185">Reference proteome</keyword>
<gene>
    <name evidence="2" type="ORF">C6569_02520</name>
</gene>